<keyword evidence="1" id="KW-0812">Transmembrane</keyword>
<name>A0ABT1NL79_9MICC</name>
<dbReference type="EMBL" id="JANFLP010000001">
    <property type="protein sequence ID" value="MCQ1948485.1"/>
    <property type="molecule type" value="Genomic_DNA"/>
</dbReference>
<protein>
    <submittedName>
        <fullName evidence="2">DUF4383 domain-containing protein</fullName>
    </submittedName>
</protein>
<keyword evidence="3" id="KW-1185">Reference proteome</keyword>
<reference evidence="2 3" key="1">
    <citation type="submission" date="2022-07" db="EMBL/GenBank/DDBJ databases">
        <title>Novel species in genus Arthrobacter.</title>
        <authorList>
            <person name="Liu Y."/>
        </authorList>
    </citation>
    <scope>NUCLEOTIDE SEQUENCE [LARGE SCALE GENOMIC DNA]</scope>
    <source>
        <strain evidence="3">zg-Y859</strain>
    </source>
</reference>
<keyword evidence="1" id="KW-1133">Transmembrane helix</keyword>
<dbReference type="RefSeq" id="WP_255796297.1">
    <property type="nucleotide sequence ID" value="NZ_CP104263.1"/>
</dbReference>
<evidence type="ECO:0000313" key="2">
    <source>
        <dbReference type="EMBL" id="MCQ1948485.1"/>
    </source>
</evidence>
<proteinExistence type="predicted"/>
<dbReference type="Pfam" id="PF14325">
    <property type="entry name" value="DUF4383"/>
    <property type="match status" value="1"/>
</dbReference>
<comment type="caution">
    <text evidence="2">The sequence shown here is derived from an EMBL/GenBank/DDBJ whole genome shotgun (WGS) entry which is preliminary data.</text>
</comment>
<accession>A0ABT1NL79</accession>
<evidence type="ECO:0000313" key="3">
    <source>
        <dbReference type="Proteomes" id="UP001206924"/>
    </source>
</evidence>
<feature type="transmembrane region" description="Helical" evidence="1">
    <location>
        <begin position="22"/>
        <end position="46"/>
    </location>
</feature>
<keyword evidence="1" id="KW-0472">Membrane</keyword>
<evidence type="ECO:0000256" key="1">
    <source>
        <dbReference type="SAM" id="Phobius"/>
    </source>
</evidence>
<feature type="transmembrane region" description="Helical" evidence="1">
    <location>
        <begin position="129"/>
        <end position="146"/>
    </location>
</feature>
<organism evidence="2 3">
    <name type="scientific">Arthrobacter jinronghuae</name>
    <dbReference type="NCBI Taxonomy" id="2964609"/>
    <lineage>
        <taxon>Bacteria</taxon>
        <taxon>Bacillati</taxon>
        <taxon>Actinomycetota</taxon>
        <taxon>Actinomycetes</taxon>
        <taxon>Micrococcales</taxon>
        <taxon>Micrococcaceae</taxon>
        <taxon>Arthrobacter</taxon>
    </lineage>
</organism>
<feature type="transmembrane region" description="Helical" evidence="1">
    <location>
        <begin position="58"/>
        <end position="81"/>
    </location>
</feature>
<dbReference type="Proteomes" id="UP001206924">
    <property type="component" value="Unassembled WGS sequence"/>
</dbReference>
<gene>
    <name evidence="2" type="ORF">NNX28_00895</name>
</gene>
<sequence>MAYPSYSSGGGLSARRTSAQKAAIAFGIVFLLIGVLGFIPGATINYGQLYFSGYASEAALLGIFQVSVLHNVVHMLLGFAGLALARKHSSAKLYLLGGGILYALLFIYGLLIPLDSDANFVPFNTADNWLHAVLAVVMILLGIFLGRESESSSYRSNPNPGEGSVPN</sequence>
<feature type="transmembrane region" description="Helical" evidence="1">
    <location>
        <begin position="93"/>
        <end position="114"/>
    </location>
</feature>